<feature type="compositionally biased region" description="Low complexity" evidence="1">
    <location>
        <begin position="89"/>
        <end position="106"/>
    </location>
</feature>
<name>B8CCI2_THAPS</name>
<protein>
    <submittedName>
        <fullName evidence="2">Uncharacterized protein</fullName>
    </submittedName>
</protein>
<feature type="region of interest" description="Disordered" evidence="1">
    <location>
        <begin position="13"/>
        <end position="73"/>
    </location>
</feature>
<dbReference type="PaxDb" id="35128-Thaps9866"/>
<feature type="compositionally biased region" description="Polar residues" evidence="1">
    <location>
        <begin position="31"/>
        <end position="66"/>
    </location>
</feature>
<dbReference type="Proteomes" id="UP000001449">
    <property type="component" value="Chromosome 14"/>
</dbReference>
<keyword evidence="3" id="KW-1185">Reference proteome</keyword>
<evidence type="ECO:0000256" key="1">
    <source>
        <dbReference type="SAM" id="MobiDB-lite"/>
    </source>
</evidence>
<organism evidence="2 3">
    <name type="scientific">Thalassiosira pseudonana</name>
    <name type="common">Marine diatom</name>
    <name type="synonym">Cyclotella nana</name>
    <dbReference type="NCBI Taxonomy" id="35128"/>
    <lineage>
        <taxon>Eukaryota</taxon>
        <taxon>Sar</taxon>
        <taxon>Stramenopiles</taxon>
        <taxon>Ochrophyta</taxon>
        <taxon>Bacillariophyta</taxon>
        <taxon>Coscinodiscophyceae</taxon>
        <taxon>Thalassiosirophycidae</taxon>
        <taxon>Thalassiosirales</taxon>
        <taxon>Thalassiosiraceae</taxon>
        <taxon>Thalassiosira</taxon>
    </lineage>
</organism>
<dbReference type="InParanoid" id="B8CCI2"/>
<dbReference type="EMBL" id="CM000649">
    <property type="protein sequence ID" value="EED88778.1"/>
    <property type="molecule type" value="Genomic_DNA"/>
</dbReference>
<dbReference type="RefSeq" id="XP_002293769.1">
    <property type="nucleotide sequence ID" value="XM_002293733.1"/>
</dbReference>
<sequence length="179" mass="19379">MSDFHSLLSVFRDATAPPPSLQRSAAVPPSVSANNGRGSDNGSVAPESQQTEPSSQEVELTSTTDPAYSAPVMKERIERLLRIHQIRKSTATSANGNAAGTSSDGNTESKDTSNREANIAICATIVDAFPHESLWRKWIDDTGGHIEMVEYGETVQIKASAELYVHAKNPERVGSEWLR</sequence>
<gene>
    <name evidence="2" type="ORF">THAPSDRAFT_9866</name>
</gene>
<feature type="region of interest" description="Disordered" evidence="1">
    <location>
        <begin position="88"/>
        <end position="112"/>
    </location>
</feature>
<accession>B8CCI2</accession>
<evidence type="ECO:0000313" key="2">
    <source>
        <dbReference type="EMBL" id="EED88778.1"/>
    </source>
</evidence>
<dbReference type="GeneID" id="7452695"/>
<dbReference type="AlphaFoldDB" id="B8CCI2"/>
<dbReference type="KEGG" id="tps:THAPSDRAFT_9866"/>
<evidence type="ECO:0000313" key="3">
    <source>
        <dbReference type="Proteomes" id="UP000001449"/>
    </source>
</evidence>
<reference evidence="2 3" key="1">
    <citation type="journal article" date="2004" name="Science">
        <title>The genome of the diatom Thalassiosira pseudonana: ecology, evolution, and metabolism.</title>
        <authorList>
            <person name="Armbrust E.V."/>
            <person name="Berges J.A."/>
            <person name="Bowler C."/>
            <person name="Green B.R."/>
            <person name="Martinez D."/>
            <person name="Putnam N.H."/>
            <person name="Zhou S."/>
            <person name="Allen A.E."/>
            <person name="Apt K.E."/>
            <person name="Bechner M."/>
            <person name="Brzezinski M.A."/>
            <person name="Chaal B.K."/>
            <person name="Chiovitti A."/>
            <person name="Davis A.K."/>
            <person name="Demarest M.S."/>
            <person name="Detter J.C."/>
            <person name="Glavina T."/>
            <person name="Goodstein D."/>
            <person name="Hadi M.Z."/>
            <person name="Hellsten U."/>
            <person name="Hildebrand M."/>
            <person name="Jenkins B.D."/>
            <person name="Jurka J."/>
            <person name="Kapitonov V.V."/>
            <person name="Kroger N."/>
            <person name="Lau W.W."/>
            <person name="Lane T.W."/>
            <person name="Larimer F.W."/>
            <person name="Lippmeier J.C."/>
            <person name="Lucas S."/>
            <person name="Medina M."/>
            <person name="Montsant A."/>
            <person name="Obornik M."/>
            <person name="Parker M.S."/>
            <person name="Palenik B."/>
            <person name="Pazour G.J."/>
            <person name="Richardson P.M."/>
            <person name="Rynearson T.A."/>
            <person name="Saito M.A."/>
            <person name="Schwartz D.C."/>
            <person name="Thamatrakoln K."/>
            <person name="Valentin K."/>
            <person name="Vardi A."/>
            <person name="Wilkerson F.P."/>
            <person name="Rokhsar D.S."/>
        </authorList>
    </citation>
    <scope>NUCLEOTIDE SEQUENCE [LARGE SCALE GENOMIC DNA]</scope>
    <source>
        <strain evidence="2 3">CCMP1335</strain>
    </source>
</reference>
<proteinExistence type="predicted"/>
<reference evidence="2 3" key="2">
    <citation type="journal article" date="2008" name="Nature">
        <title>The Phaeodactylum genome reveals the evolutionary history of diatom genomes.</title>
        <authorList>
            <person name="Bowler C."/>
            <person name="Allen A.E."/>
            <person name="Badger J.H."/>
            <person name="Grimwood J."/>
            <person name="Jabbari K."/>
            <person name="Kuo A."/>
            <person name="Maheswari U."/>
            <person name="Martens C."/>
            <person name="Maumus F."/>
            <person name="Otillar R.P."/>
            <person name="Rayko E."/>
            <person name="Salamov A."/>
            <person name="Vandepoele K."/>
            <person name="Beszteri B."/>
            <person name="Gruber A."/>
            <person name="Heijde M."/>
            <person name="Katinka M."/>
            <person name="Mock T."/>
            <person name="Valentin K."/>
            <person name="Verret F."/>
            <person name="Berges J.A."/>
            <person name="Brownlee C."/>
            <person name="Cadoret J.P."/>
            <person name="Chiovitti A."/>
            <person name="Choi C.J."/>
            <person name="Coesel S."/>
            <person name="De Martino A."/>
            <person name="Detter J.C."/>
            <person name="Durkin C."/>
            <person name="Falciatore A."/>
            <person name="Fournet J."/>
            <person name="Haruta M."/>
            <person name="Huysman M.J."/>
            <person name="Jenkins B.D."/>
            <person name="Jiroutova K."/>
            <person name="Jorgensen R.E."/>
            <person name="Joubert Y."/>
            <person name="Kaplan A."/>
            <person name="Kroger N."/>
            <person name="Kroth P.G."/>
            <person name="La Roche J."/>
            <person name="Lindquist E."/>
            <person name="Lommer M."/>
            <person name="Martin-Jezequel V."/>
            <person name="Lopez P.J."/>
            <person name="Lucas S."/>
            <person name="Mangogna M."/>
            <person name="McGinnis K."/>
            <person name="Medlin L.K."/>
            <person name="Montsant A."/>
            <person name="Oudot-Le Secq M.P."/>
            <person name="Napoli C."/>
            <person name="Obornik M."/>
            <person name="Parker M.S."/>
            <person name="Petit J.L."/>
            <person name="Porcel B.M."/>
            <person name="Poulsen N."/>
            <person name="Robison M."/>
            <person name="Rychlewski L."/>
            <person name="Rynearson T.A."/>
            <person name="Schmutz J."/>
            <person name="Shapiro H."/>
            <person name="Siaut M."/>
            <person name="Stanley M."/>
            <person name="Sussman M.R."/>
            <person name="Taylor A.R."/>
            <person name="Vardi A."/>
            <person name="von Dassow P."/>
            <person name="Vyverman W."/>
            <person name="Willis A."/>
            <person name="Wyrwicz L.S."/>
            <person name="Rokhsar D.S."/>
            <person name="Weissenbach J."/>
            <person name="Armbrust E.V."/>
            <person name="Green B.R."/>
            <person name="Van de Peer Y."/>
            <person name="Grigoriev I.V."/>
        </authorList>
    </citation>
    <scope>NUCLEOTIDE SEQUENCE [LARGE SCALE GENOMIC DNA]</scope>
    <source>
        <strain evidence="2 3">CCMP1335</strain>
    </source>
</reference>
<dbReference type="HOGENOM" id="CLU_1506374_0_0_1"/>